<feature type="domain" description="CUB" evidence="4">
    <location>
        <begin position="101"/>
        <end position="220"/>
    </location>
</feature>
<evidence type="ECO:0000313" key="6">
    <source>
        <dbReference type="Proteomes" id="UP001162164"/>
    </source>
</evidence>
<feature type="domain" description="CUB" evidence="4">
    <location>
        <begin position="346"/>
        <end position="472"/>
    </location>
</feature>
<evidence type="ECO:0000256" key="3">
    <source>
        <dbReference type="SAM" id="SignalP"/>
    </source>
</evidence>
<dbReference type="PROSITE" id="PS01180">
    <property type="entry name" value="CUB"/>
    <property type="match status" value="4"/>
</dbReference>
<dbReference type="InterPro" id="IPR036055">
    <property type="entry name" value="LDL_receptor-like_sf"/>
</dbReference>
<evidence type="ECO:0000256" key="1">
    <source>
        <dbReference type="ARBA" id="ARBA00023157"/>
    </source>
</evidence>
<dbReference type="InterPro" id="IPR053207">
    <property type="entry name" value="Non-NMDA_GluR_Accessory"/>
</dbReference>
<protein>
    <recommendedName>
        <fullName evidence="4">CUB domain-containing protein</fullName>
    </recommendedName>
</protein>
<dbReference type="InterPro" id="IPR000859">
    <property type="entry name" value="CUB_dom"/>
</dbReference>
<evidence type="ECO:0000256" key="2">
    <source>
        <dbReference type="PROSITE-ProRule" id="PRU00124"/>
    </source>
</evidence>
<dbReference type="Pfam" id="PF00431">
    <property type="entry name" value="CUB"/>
    <property type="match status" value="4"/>
</dbReference>
<dbReference type="InterPro" id="IPR002172">
    <property type="entry name" value="LDrepeatLR_classA_rpt"/>
</dbReference>
<evidence type="ECO:0000313" key="5">
    <source>
        <dbReference type="EMBL" id="KAJ8981546.1"/>
    </source>
</evidence>
<evidence type="ECO:0000259" key="4">
    <source>
        <dbReference type="PROSITE" id="PS01180"/>
    </source>
</evidence>
<sequence>MKKIAEKSLFCLIFLYSCVHEYMDVYSEVLQPDPAELVNTPFGGRYCGPIPPRARVSLYRALALSYHTDKNVSTSDIFLGRYQFINDSEYEIGTPLPGGPCNFLVKGNAKPTGVILTPTYPGAYPKALHCSYQFLGSPGQRIRLEFRDFDLFFGGPHCPFDFVKVYDGPDNTSAVIGTYCGQQRNLVIYSSESSLLVTFATLPRTANTQNRGFKGIFEFSNSFTKLAKKNRLGLCLVRTIRFPICQKLVCRYFIYGMQDSQHLERVRLEFVLFEIPKGSKGDCSDGYLKIYLRGQETTDSYDKFDYEMCGSEAKPAVVASDGPRLVMVFSSGELMGRGFKANYTFETGVLVKKKGDFNSPRYPANYPSETNCTYLFLATNNEQVSLVFDNFKIRADSVNTSIGSYGTTICQEDWIDIFNVYRDGIETMIGRYCHMSAPGPIESNRGAMGLKVILHSDSDGVYSGFKARYSFEKAKSIFGDCGGNVSSLDHGVLSSPNYPKNYDAPSKNQASKSCNWYVNVRPKYKILMIFEKIAIEGDPINRGCAAAVLRLWYDLSTTPVEMCGETPITEKWQYLSTSNAIRFSFITADKAVGAPGFKAVWTEVIEGPGCDEFQCLKTGFCIPDRLRCNKESNCGADDNSDEADCE</sequence>
<dbReference type="PANTHER" id="PTHR47537">
    <property type="entry name" value="CUBILIN"/>
    <property type="match status" value="1"/>
</dbReference>
<comment type="caution">
    <text evidence="5">The sequence shown here is derived from an EMBL/GenBank/DDBJ whole genome shotgun (WGS) entry which is preliminary data.</text>
</comment>
<keyword evidence="1" id="KW-1015">Disulfide bond</keyword>
<dbReference type="SMART" id="SM00042">
    <property type="entry name" value="CUB"/>
    <property type="match status" value="3"/>
</dbReference>
<keyword evidence="6" id="KW-1185">Reference proteome</keyword>
<dbReference type="InterPro" id="IPR035914">
    <property type="entry name" value="Sperma_CUB_dom_sf"/>
</dbReference>
<proteinExistence type="predicted"/>
<dbReference type="CDD" id="cd00041">
    <property type="entry name" value="CUB"/>
    <property type="match status" value="3"/>
</dbReference>
<dbReference type="CDD" id="cd00112">
    <property type="entry name" value="LDLa"/>
    <property type="match status" value="1"/>
</dbReference>
<dbReference type="Gene3D" id="2.60.120.290">
    <property type="entry name" value="Spermadhesin, CUB domain"/>
    <property type="match status" value="4"/>
</dbReference>
<organism evidence="5 6">
    <name type="scientific">Molorchus minor</name>
    <dbReference type="NCBI Taxonomy" id="1323400"/>
    <lineage>
        <taxon>Eukaryota</taxon>
        <taxon>Metazoa</taxon>
        <taxon>Ecdysozoa</taxon>
        <taxon>Arthropoda</taxon>
        <taxon>Hexapoda</taxon>
        <taxon>Insecta</taxon>
        <taxon>Pterygota</taxon>
        <taxon>Neoptera</taxon>
        <taxon>Endopterygota</taxon>
        <taxon>Coleoptera</taxon>
        <taxon>Polyphaga</taxon>
        <taxon>Cucujiformia</taxon>
        <taxon>Chrysomeloidea</taxon>
        <taxon>Cerambycidae</taxon>
        <taxon>Lamiinae</taxon>
        <taxon>Monochamini</taxon>
        <taxon>Molorchus</taxon>
    </lineage>
</organism>
<dbReference type="PANTHER" id="PTHR47537:SF6">
    <property type="entry name" value="CUB DOMAIN-CONTAINING PROTEIN"/>
    <property type="match status" value="1"/>
</dbReference>
<dbReference type="PROSITE" id="PS51257">
    <property type="entry name" value="PROKAR_LIPOPROTEIN"/>
    <property type="match status" value="1"/>
</dbReference>
<feature type="domain" description="CUB" evidence="4">
    <location>
        <begin position="219"/>
        <end position="346"/>
    </location>
</feature>
<feature type="chain" id="PRO_5047443151" description="CUB domain-containing protein" evidence="3">
    <location>
        <begin position="21"/>
        <end position="646"/>
    </location>
</feature>
<comment type="caution">
    <text evidence="2">Lacks conserved residue(s) required for the propagation of feature annotation.</text>
</comment>
<accession>A0ABQ9JTC0</accession>
<feature type="signal peptide" evidence="3">
    <location>
        <begin position="1"/>
        <end position="20"/>
    </location>
</feature>
<keyword evidence="3" id="KW-0732">Signal</keyword>
<dbReference type="PROSITE" id="PS50068">
    <property type="entry name" value="LDLRA_2"/>
    <property type="match status" value="1"/>
</dbReference>
<dbReference type="Proteomes" id="UP001162164">
    <property type="component" value="Unassembled WGS sequence"/>
</dbReference>
<dbReference type="SUPFAM" id="SSF49854">
    <property type="entry name" value="Spermadhesin, CUB domain"/>
    <property type="match status" value="5"/>
</dbReference>
<name>A0ABQ9JTC0_9CUCU</name>
<dbReference type="Gene3D" id="4.10.400.10">
    <property type="entry name" value="Low-density Lipoprotein Receptor"/>
    <property type="match status" value="1"/>
</dbReference>
<dbReference type="SMART" id="SM00192">
    <property type="entry name" value="LDLa"/>
    <property type="match status" value="1"/>
</dbReference>
<reference evidence="5" key="1">
    <citation type="journal article" date="2023" name="Insect Mol. Biol.">
        <title>Genome sequencing provides insights into the evolution of gene families encoding plant cell wall-degrading enzymes in longhorned beetles.</title>
        <authorList>
            <person name="Shin N.R."/>
            <person name="Okamura Y."/>
            <person name="Kirsch R."/>
            <person name="Pauchet Y."/>
        </authorList>
    </citation>
    <scope>NUCLEOTIDE SEQUENCE</scope>
    <source>
        <strain evidence="5">MMC_N1</strain>
    </source>
</reference>
<feature type="domain" description="CUB" evidence="4">
    <location>
        <begin position="481"/>
        <end position="604"/>
    </location>
</feature>
<gene>
    <name evidence="5" type="ORF">NQ317_009805</name>
</gene>
<dbReference type="EMBL" id="JAPWTJ010000177">
    <property type="protein sequence ID" value="KAJ8981546.1"/>
    <property type="molecule type" value="Genomic_DNA"/>
</dbReference>